<dbReference type="PANTHER" id="PTHR24321">
    <property type="entry name" value="DEHYDROGENASES, SHORT CHAIN"/>
    <property type="match status" value="1"/>
</dbReference>
<keyword evidence="4" id="KW-1185">Reference proteome</keyword>
<evidence type="ECO:0000256" key="2">
    <source>
        <dbReference type="ARBA" id="ARBA00023002"/>
    </source>
</evidence>
<dbReference type="GO" id="GO:0016491">
    <property type="term" value="F:oxidoreductase activity"/>
    <property type="evidence" value="ECO:0007669"/>
    <property type="project" value="UniProtKB-KW"/>
</dbReference>
<dbReference type="RefSeq" id="WP_073341599.1">
    <property type="nucleotide sequence ID" value="NZ_FQVH01000003.1"/>
</dbReference>
<proteinExistence type="inferred from homology"/>
<dbReference type="EMBL" id="FQVH01000003">
    <property type="protein sequence ID" value="SHE63536.1"/>
    <property type="molecule type" value="Genomic_DNA"/>
</dbReference>
<reference evidence="3 4" key="1">
    <citation type="submission" date="2016-11" db="EMBL/GenBank/DDBJ databases">
        <authorList>
            <person name="Jaros S."/>
            <person name="Januszkiewicz K."/>
            <person name="Wedrychowicz H."/>
        </authorList>
    </citation>
    <scope>NUCLEOTIDE SEQUENCE [LARGE SCALE GENOMIC DNA]</scope>
    <source>
        <strain evidence="3 4">DSM 17918</strain>
    </source>
</reference>
<evidence type="ECO:0000313" key="3">
    <source>
        <dbReference type="EMBL" id="SHE63536.1"/>
    </source>
</evidence>
<dbReference type="PROSITE" id="PS00061">
    <property type="entry name" value="ADH_SHORT"/>
    <property type="match status" value="1"/>
</dbReference>
<dbReference type="InterPro" id="IPR020904">
    <property type="entry name" value="Sc_DH/Rdtase_CS"/>
</dbReference>
<sequence>MGKFDNKVVIVTGGGQGIGRAISRAFAQEGASVAIADIDDEAGLENKEYIISNGGRCIFVHTDVAIEEDVKNMVDEAVKVFGRVDVLINNAGIGTGGTIYTRDMKDWDRVIAVNLRGTYMCSKYAALKMRDLGGGVIINIASTRAFMSEPHTEPYSASKGGIIALTHSLAISLGPDHIRVNSISPGWIEVSEWKKSSQATKPVLTEADHKQHPVGRVGKPEDIANACLFLASEEAGFITGANLTIDGGMTVKMIYV</sequence>
<evidence type="ECO:0000313" key="4">
    <source>
        <dbReference type="Proteomes" id="UP000184088"/>
    </source>
</evidence>
<gene>
    <name evidence="3" type="ORF">SAMN02746089_00569</name>
</gene>
<organism evidence="3 4">
    <name type="scientific">Caldanaerobius fijiensis DSM 17918</name>
    <dbReference type="NCBI Taxonomy" id="1121256"/>
    <lineage>
        <taxon>Bacteria</taxon>
        <taxon>Bacillati</taxon>
        <taxon>Bacillota</taxon>
        <taxon>Clostridia</taxon>
        <taxon>Thermoanaerobacterales</taxon>
        <taxon>Thermoanaerobacteraceae</taxon>
        <taxon>Caldanaerobius</taxon>
    </lineage>
</organism>
<dbReference type="InterPro" id="IPR002347">
    <property type="entry name" value="SDR_fam"/>
</dbReference>
<keyword evidence="2" id="KW-0560">Oxidoreductase</keyword>
<dbReference type="SUPFAM" id="SSF51735">
    <property type="entry name" value="NAD(P)-binding Rossmann-fold domains"/>
    <property type="match status" value="1"/>
</dbReference>
<dbReference type="PANTHER" id="PTHR24321:SF8">
    <property type="entry name" value="ESTRADIOL 17-BETA-DEHYDROGENASE 8-RELATED"/>
    <property type="match status" value="1"/>
</dbReference>
<dbReference type="FunFam" id="3.40.50.720:FF:000084">
    <property type="entry name" value="Short-chain dehydrogenase reductase"/>
    <property type="match status" value="1"/>
</dbReference>
<dbReference type="PRINTS" id="PR00081">
    <property type="entry name" value="GDHRDH"/>
</dbReference>
<accession>A0A1M4V3J4</accession>
<dbReference type="GO" id="GO:0008206">
    <property type="term" value="P:bile acid metabolic process"/>
    <property type="evidence" value="ECO:0007669"/>
    <property type="project" value="UniProtKB-ARBA"/>
</dbReference>
<dbReference type="InterPro" id="IPR036291">
    <property type="entry name" value="NAD(P)-bd_dom_sf"/>
</dbReference>
<evidence type="ECO:0000256" key="1">
    <source>
        <dbReference type="ARBA" id="ARBA00006484"/>
    </source>
</evidence>
<dbReference type="Gene3D" id="3.40.50.720">
    <property type="entry name" value="NAD(P)-binding Rossmann-like Domain"/>
    <property type="match status" value="1"/>
</dbReference>
<dbReference type="OrthoDB" id="9803333at2"/>
<dbReference type="PRINTS" id="PR00080">
    <property type="entry name" value="SDRFAMILY"/>
</dbReference>
<protein>
    <submittedName>
        <fullName evidence="3">Enoyl-(Acyl carrier protein) reductase</fullName>
    </submittedName>
</protein>
<dbReference type="Pfam" id="PF13561">
    <property type="entry name" value="adh_short_C2"/>
    <property type="match status" value="1"/>
</dbReference>
<dbReference type="Proteomes" id="UP000184088">
    <property type="component" value="Unassembled WGS sequence"/>
</dbReference>
<dbReference type="AlphaFoldDB" id="A0A1M4V3J4"/>
<dbReference type="STRING" id="1121256.SAMN02746089_00569"/>
<dbReference type="NCBIfam" id="NF005559">
    <property type="entry name" value="PRK07231.1"/>
    <property type="match status" value="1"/>
</dbReference>
<name>A0A1M4V3J4_9THEO</name>
<comment type="similarity">
    <text evidence="1">Belongs to the short-chain dehydrogenases/reductases (SDR) family.</text>
</comment>